<dbReference type="Proteomes" id="UP001153709">
    <property type="component" value="Chromosome 8"/>
</dbReference>
<protein>
    <recommendedName>
        <fullName evidence="1">Retrovirus-related Pol polyprotein from transposon TNT 1-94-like beta-barrel domain-containing protein</fullName>
    </recommendedName>
</protein>
<dbReference type="EMBL" id="OU898283">
    <property type="protein sequence ID" value="CAG9840010.1"/>
    <property type="molecule type" value="Genomic_DNA"/>
</dbReference>
<accession>A0A9N9XKB8</accession>
<name>A0A9N9XKB8_DIABA</name>
<feature type="domain" description="Retrovirus-related Pol polyprotein from transposon TNT 1-94-like beta-barrel" evidence="1">
    <location>
        <begin position="19"/>
        <end position="69"/>
    </location>
</feature>
<organism evidence="2 3">
    <name type="scientific">Diabrotica balteata</name>
    <name type="common">Banded cucumber beetle</name>
    <dbReference type="NCBI Taxonomy" id="107213"/>
    <lineage>
        <taxon>Eukaryota</taxon>
        <taxon>Metazoa</taxon>
        <taxon>Ecdysozoa</taxon>
        <taxon>Arthropoda</taxon>
        <taxon>Hexapoda</taxon>
        <taxon>Insecta</taxon>
        <taxon>Pterygota</taxon>
        <taxon>Neoptera</taxon>
        <taxon>Endopterygota</taxon>
        <taxon>Coleoptera</taxon>
        <taxon>Polyphaga</taxon>
        <taxon>Cucujiformia</taxon>
        <taxon>Chrysomeloidea</taxon>
        <taxon>Chrysomelidae</taxon>
        <taxon>Galerucinae</taxon>
        <taxon>Diabroticina</taxon>
        <taxon>Diabroticites</taxon>
        <taxon>Diabrotica</taxon>
    </lineage>
</organism>
<reference evidence="2" key="1">
    <citation type="submission" date="2022-01" db="EMBL/GenBank/DDBJ databases">
        <authorList>
            <person name="King R."/>
        </authorList>
    </citation>
    <scope>NUCLEOTIDE SEQUENCE</scope>
</reference>
<dbReference type="OrthoDB" id="6818644at2759"/>
<dbReference type="Pfam" id="PF22936">
    <property type="entry name" value="Pol_BBD"/>
    <property type="match status" value="1"/>
</dbReference>
<keyword evidence="3" id="KW-1185">Reference proteome</keyword>
<evidence type="ECO:0000313" key="2">
    <source>
        <dbReference type="EMBL" id="CAG9840010.1"/>
    </source>
</evidence>
<dbReference type="AlphaFoldDB" id="A0A9N9XKB8"/>
<sequence>MIVLEKAYAVDIVNEKDDWWFDNGVTRHVINSPEYFVTYKEFQSSTNIKTAGKEVLKALEKGTIQVKSFIPNHK</sequence>
<dbReference type="InterPro" id="IPR054722">
    <property type="entry name" value="PolX-like_BBD"/>
</dbReference>
<gene>
    <name evidence="2" type="ORF">DIABBA_LOCUS12715</name>
</gene>
<proteinExistence type="predicted"/>
<evidence type="ECO:0000259" key="1">
    <source>
        <dbReference type="Pfam" id="PF22936"/>
    </source>
</evidence>
<evidence type="ECO:0000313" key="3">
    <source>
        <dbReference type="Proteomes" id="UP001153709"/>
    </source>
</evidence>